<feature type="region of interest" description="Disordered" evidence="1">
    <location>
        <begin position="277"/>
        <end position="404"/>
    </location>
</feature>
<feature type="compositionally biased region" description="Basic and acidic residues" evidence="1">
    <location>
        <begin position="320"/>
        <end position="338"/>
    </location>
</feature>
<feature type="region of interest" description="Disordered" evidence="1">
    <location>
        <begin position="1"/>
        <end position="89"/>
    </location>
</feature>
<evidence type="ECO:0008006" key="4">
    <source>
        <dbReference type="Google" id="ProtNLM"/>
    </source>
</evidence>
<dbReference type="GO" id="GO:0032968">
    <property type="term" value="P:positive regulation of transcription elongation by RNA polymerase II"/>
    <property type="evidence" value="ECO:0007669"/>
    <property type="project" value="TreeGrafter"/>
</dbReference>
<dbReference type="GO" id="GO:1990269">
    <property type="term" value="F:RNA polymerase II C-terminal domain phosphoserine binding"/>
    <property type="evidence" value="ECO:0007669"/>
    <property type="project" value="TreeGrafter"/>
</dbReference>
<gene>
    <name evidence="2" type="ORF">ZYGR_0AS04360</name>
</gene>
<dbReference type="EMBL" id="BDGX01000045">
    <property type="protein sequence ID" value="GAV55113.1"/>
    <property type="molecule type" value="Genomic_DNA"/>
</dbReference>
<accession>A0A1Q3AHZ6</accession>
<feature type="compositionally biased region" description="Basic and acidic residues" evidence="1">
    <location>
        <begin position="295"/>
        <end position="308"/>
    </location>
</feature>
<comment type="caution">
    <text evidence="2">The sequence shown here is derived from an EMBL/GenBank/DDBJ whole genome shotgun (WGS) entry which is preliminary data.</text>
</comment>
<dbReference type="PANTHER" id="PTHR23146:SF0">
    <property type="entry name" value="RNA POLYMERASE-ASSOCIATED PROTEIN LEO1"/>
    <property type="match status" value="1"/>
</dbReference>
<dbReference type="GO" id="GO:0006368">
    <property type="term" value="P:transcription elongation by RNA polymerase II"/>
    <property type="evidence" value="ECO:0007669"/>
    <property type="project" value="InterPro"/>
</dbReference>
<dbReference type="PANTHER" id="PTHR23146">
    <property type="entry name" value="LEO1 PROTEIN"/>
    <property type="match status" value="1"/>
</dbReference>
<evidence type="ECO:0000313" key="2">
    <source>
        <dbReference type="EMBL" id="GAV55113.1"/>
    </source>
</evidence>
<proteinExistence type="predicted"/>
<dbReference type="AlphaFoldDB" id="A0A1Q3AHZ6"/>
<dbReference type="InterPro" id="IPR007149">
    <property type="entry name" value="Leo1"/>
</dbReference>
<dbReference type="GO" id="GO:0016593">
    <property type="term" value="C:Cdc73/Paf1 complex"/>
    <property type="evidence" value="ECO:0007669"/>
    <property type="project" value="InterPro"/>
</dbReference>
<feature type="compositionally biased region" description="Acidic residues" evidence="1">
    <location>
        <begin position="43"/>
        <end position="59"/>
    </location>
</feature>
<dbReference type="Proteomes" id="UP000187013">
    <property type="component" value="Unassembled WGS sequence"/>
</dbReference>
<evidence type="ECO:0000256" key="1">
    <source>
        <dbReference type="SAM" id="MobiDB-lite"/>
    </source>
</evidence>
<feature type="compositionally biased region" description="Acidic residues" evidence="1">
    <location>
        <begin position="354"/>
        <end position="368"/>
    </location>
</feature>
<reference evidence="2 3" key="1">
    <citation type="submission" date="2016-08" db="EMBL/GenBank/DDBJ databases">
        <title>Draft genome sequence of allopolyploid Zygosaccharomyces rouxii.</title>
        <authorList>
            <person name="Watanabe J."/>
            <person name="Uehara K."/>
            <person name="Mogi Y."/>
            <person name="Tsukioka Y."/>
        </authorList>
    </citation>
    <scope>NUCLEOTIDE SEQUENCE [LARGE SCALE GENOMIC DNA]</scope>
    <source>
        <strain evidence="2 3">NBRC 110957</strain>
    </source>
</reference>
<evidence type="ECO:0000313" key="3">
    <source>
        <dbReference type="Proteomes" id="UP000187013"/>
    </source>
</evidence>
<dbReference type="Pfam" id="PF04004">
    <property type="entry name" value="Leo1"/>
    <property type="match status" value="1"/>
</dbReference>
<protein>
    <recommendedName>
        <fullName evidence="4">RNA polymerase-associated protein LEO1</fullName>
    </recommendedName>
</protein>
<sequence length="425" mass="49278">MSDPQEQASEATAPVQDTPAEKELSNETQQEPSGDEKSGSQNDMEDLFGEDEGEDEEDEERKGSDNENDEGEVPLRHRQEMDDEEAEEHAMYTRKFYGEDMDRESDEEEAHQFREEDVELVRHLVPYRATQGADKPVLYYAKIPEFLTIDPVPFDPPSFEASVKERLNNKASKEDQLGDRLIDENTIRWRYSRDANQQVFKESNAQIVQWSDGTFSLKLGDEYTDILSNDTDNTFFAVSHDQQELMQCYEGGQVTKTLMFIPTSTSSRMHQKLTKAVMRRDHKQAAGPGTFIVQRDPELERGELEKKQQQVVRERRRRQLKEMESREANSDPDRRRAISAEAEPMGNSRRNEYEQDDFLVDDEEDEEYASGSGGEEGEEEEEEEDEGNVSDEGAERLRRLKREGANNYEERKRRRVAVIDDEEEE</sequence>
<feature type="compositionally biased region" description="Polar residues" evidence="1">
    <location>
        <begin position="1"/>
        <end position="10"/>
    </location>
</feature>
<name>A0A1Q3AHZ6_ZYGRO</name>
<feature type="compositionally biased region" description="Acidic residues" evidence="1">
    <location>
        <begin position="375"/>
        <end position="389"/>
    </location>
</feature>
<feature type="compositionally biased region" description="Basic and acidic residues" evidence="1">
    <location>
        <begin position="393"/>
        <end position="404"/>
    </location>
</feature>
<dbReference type="OrthoDB" id="20844at2759"/>
<organism evidence="2 3">
    <name type="scientific">Zygosaccharomyces rouxii</name>
    <dbReference type="NCBI Taxonomy" id="4956"/>
    <lineage>
        <taxon>Eukaryota</taxon>
        <taxon>Fungi</taxon>
        <taxon>Dikarya</taxon>
        <taxon>Ascomycota</taxon>
        <taxon>Saccharomycotina</taxon>
        <taxon>Saccharomycetes</taxon>
        <taxon>Saccharomycetales</taxon>
        <taxon>Saccharomycetaceae</taxon>
        <taxon>Zygosaccharomyces</taxon>
    </lineage>
</organism>